<dbReference type="Proteomes" id="UP000664277">
    <property type="component" value="Unassembled WGS sequence"/>
</dbReference>
<dbReference type="SUPFAM" id="SSF160246">
    <property type="entry name" value="EspE N-terminal domain-like"/>
    <property type="match status" value="2"/>
</dbReference>
<reference evidence="1" key="1">
    <citation type="submission" date="2021-02" db="EMBL/GenBank/DDBJ databases">
        <title>Genome-Resolved Metagenomics of a Microbial Community Performing Photosynthetic Biological Nutrient Removal.</title>
        <authorList>
            <person name="Mcdaniel E.A."/>
        </authorList>
    </citation>
    <scope>NUCLEOTIDE SEQUENCE</scope>
    <source>
        <strain evidence="1">UWPOB_OBS1</strain>
    </source>
</reference>
<accession>A0A8J7PNS1</accession>
<evidence type="ECO:0000313" key="2">
    <source>
        <dbReference type="Proteomes" id="UP000664277"/>
    </source>
</evidence>
<name>A0A8J7PNS1_9BACT</name>
<sequence>MTGDPKLNMNVGTSDYRLGPLLSYFGLLEEEEIRRALKVSLETGLPVGKVLVMFERISTASLKAVLDAQWMLKDGLLTLSQAKTAIDLVRRNNWRFADALVTLGVDAYASKGSRLGELLVGSGQMQEEEVEEFLKVSDYSGLPLGRILLLLDRVHETNLNTTLKVQHDIRLGAIELNLGLNLLKEAIDASTASESSDNTRLGDLLTLSGAVRESEIEIAASIAEANNKMIGEVLTEHGWIDEALLDKALALQKKARSGEISIKKAVETLKDQAQTGQFPPLGVASQLLNNEFARGISLYEYLRLTGFMTPTKLADVVARAAKEKDLLSKLGIKEGTSMKEALKIAVTDSEKFEKLLSQTNPHEQKEIDKAVDLHRRVRTGSIKLDMSIVEFTLMRTNSQLASRVAV</sequence>
<dbReference type="InterPro" id="IPR037257">
    <property type="entry name" value="T2SS_E_N_sf"/>
</dbReference>
<protein>
    <recommendedName>
        <fullName evidence="3">Bacteriophage N4 adsorption protein B</fullName>
    </recommendedName>
</protein>
<evidence type="ECO:0008006" key="3">
    <source>
        <dbReference type="Google" id="ProtNLM"/>
    </source>
</evidence>
<evidence type="ECO:0000313" key="1">
    <source>
        <dbReference type="EMBL" id="MBN8662310.1"/>
    </source>
</evidence>
<comment type="caution">
    <text evidence="1">The sequence shown here is derived from an EMBL/GenBank/DDBJ whole genome shotgun (WGS) entry which is preliminary data.</text>
</comment>
<dbReference type="EMBL" id="JAFLCK010000035">
    <property type="protein sequence ID" value="MBN8662310.1"/>
    <property type="molecule type" value="Genomic_DNA"/>
</dbReference>
<gene>
    <name evidence="1" type="ORF">J0M35_18210</name>
</gene>
<dbReference type="AlphaFoldDB" id="A0A8J7PNS1"/>
<proteinExistence type="predicted"/>
<organism evidence="1 2">
    <name type="scientific">Candidatus Obscuribacter phosphatis</name>
    <dbReference type="NCBI Taxonomy" id="1906157"/>
    <lineage>
        <taxon>Bacteria</taxon>
        <taxon>Bacillati</taxon>
        <taxon>Candidatus Melainabacteria</taxon>
        <taxon>Candidatus Obscuribacterales</taxon>
        <taxon>Candidatus Obscuribacteraceae</taxon>
        <taxon>Candidatus Obscuribacter</taxon>
    </lineage>
</organism>